<sequence>MKKRRARAKEERNELGTDKEFQPTGNAELALPLQAQAEEEETAARRLDTQRGRISIPKGAEGERRRRECRQQRRGKTTTGITEVWHNGTRALP</sequence>
<accession>A0A2A9M7S7</accession>
<feature type="compositionally biased region" description="Low complexity" evidence="1">
    <location>
        <begin position="27"/>
        <end position="36"/>
    </location>
</feature>
<feature type="compositionally biased region" description="Basic and acidic residues" evidence="1">
    <location>
        <begin position="60"/>
        <end position="71"/>
    </location>
</feature>
<evidence type="ECO:0000256" key="1">
    <source>
        <dbReference type="SAM" id="MobiDB-lite"/>
    </source>
</evidence>
<name>A0A2A9M7S7_BESBE</name>
<evidence type="ECO:0000313" key="2">
    <source>
        <dbReference type="EMBL" id="PFH34055.1"/>
    </source>
</evidence>
<dbReference type="EMBL" id="NWUJ01000007">
    <property type="protein sequence ID" value="PFH34055.1"/>
    <property type="molecule type" value="Genomic_DNA"/>
</dbReference>
<organism evidence="2 3">
    <name type="scientific">Besnoitia besnoiti</name>
    <name type="common">Apicomplexan protozoan</name>
    <dbReference type="NCBI Taxonomy" id="94643"/>
    <lineage>
        <taxon>Eukaryota</taxon>
        <taxon>Sar</taxon>
        <taxon>Alveolata</taxon>
        <taxon>Apicomplexa</taxon>
        <taxon>Conoidasida</taxon>
        <taxon>Coccidia</taxon>
        <taxon>Eucoccidiorida</taxon>
        <taxon>Eimeriorina</taxon>
        <taxon>Sarcocystidae</taxon>
        <taxon>Besnoitia</taxon>
    </lineage>
</organism>
<proteinExistence type="predicted"/>
<keyword evidence="3" id="KW-1185">Reference proteome</keyword>
<gene>
    <name evidence="2" type="ORF">BESB_072070</name>
</gene>
<comment type="caution">
    <text evidence="2">The sequence shown here is derived from an EMBL/GenBank/DDBJ whole genome shotgun (WGS) entry which is preliminary data.</text>
</comment>
<dbReference type="GeneID" id="40312133"/>
<feature type="region of interest" description="Disordered" evidence="1">
    <location>
        <begin position="1"/>
        <end position="93"/>
    </location>
</feature>
<evidence type="ECO:0000313" key="3">
    <source>
        <dbReference type="Proteomes" id="UP000224006"/>
    </source>
</evidence>
<protein>
    <submittedName>
        <fullName evidence="2">Uncharacterized protein</fullName>
    </submittedName>
</protein>
<reference evidence="2 3" key="1">
    <citation type="submission" date="2017-09" db="EMBL/GenBank/DDBJ databases">
        <title>Genome sequencing of Besnoitia besnoiti strain Bb-Ger1.</title>
        <authorList>
            <person name="Schares G."/>
            <person name="Venepally P."/>
            <person name="Lorenzi H.A."/>
        </authorList>
    </citation>
    <scope>NUCLEOTIDE SEQUENCE [LARGE SCALE GENOMIC DNA]</scope>
    <source>
        <strain evidence="2 3">Bb-Ger1</strain>
    </source>
</reference>
<dbReference type="Proteomes" id="UP000224006">
    <property type="component" value="Unassembled WGS sequence"/>
</dbReference>
<dbReference type="AlphaFoldDB" id="A0A2A9M7S7"/>
<dbReference type="VEuPathDB" id="ToxoDB:BESB_072070"/>
<feature type="compositionally biased region" description="Basic and acidic residues" evidence="1">
    <location>
        <begin position="42"/>
        <end position="51"/>
    </location>
</feature>
<dbReference type="RefSeq" id="XP_029218064.1">
    <property type="nucleotide sequence ID" value="XM_029365580.1"/>
</dbReference>
<feature type="compositionally biased region" description="Basic and acidic residues" evidence="1">
    <location>
        <begin position="8"/>
        <end position="21"/>
    </location>
</feature>
<dbReference type="KEGG" id="bbes:BESB_072070"/>